<comment type="caution">
    <text evidence="2">The sequence shown here is derived from an EMBL/GenBank/DDBJ whole genome shotgun (WGS) entry which is preliminary data.</text>
</comment>
<sequence length="148" mass="15914">MPPPPSYVYRRKIFLRSQARLAPRLASRSLMPPLHLKHSLVLYNDRVVSPSHWVPAVVTGVHLDDGPDDPYYTVEFRRGGEKVEKQTQPERIRADPLGDAGGGEEAAGEGAAVGGGEKLGGGGGNLTQEERRKAAADAATLRAAGYKM</sequence>
<dbReference type="Proteomes" id="UP001165060">
    <property type="component" value="Unassembled WGS sequence"/>
</dbReference>
<gene>
    <name evidence="2" type="ORF">TeGR_g7297</name>
</gene>
<accession>A0ABQ6MR65</accession>
<feature type="compositionally biased region" description="Basic and acidic residues" evidence="1">
    <location>
        <begin position="77"/>
        <end position="96"/>
    </location>
</feature>
<feature type="compositionally biased region" description="Gly residues" evidence="1">
    <location>
        <begin position="99"/>
        <end position="125"/>
    </location>
</feature>
<protein>
    <submittedName>
        <fullName evidence="2">Uncharacterized protein</fullName>
    </submittedName>
</protein>
<evidence type="ECO:0000313" key="3">
    <source>
        <dbReference type="Proteomes" id="UP001165060"/>
    </source>
</evidence>
<name>A0ABQ6MR65_9STRA</name>
<reference evidence="2 3" key="1">
    <citation type="journal article" date="2023" name="Commun. Biol.">
        <title>Genome analysis of Parmales, the sister group of diatoms, reveals the evolutionary specialization of diatoms from phago-mixotrophs to photoautotrophs.</title>
        <authorList>
            <person name="Ban H."/>
            <person name="Sato S."/>
            <person name="Yoshikawa S."/>
            <person name="Yamada K."/>
            <person name="Nakamura Y."/>
            <person name="Ichinomiya M."/>
            <person name="Sato N."/>
            <person name="Blanc-Mathieu R."/>
            <person name="Endo H."/>
            <person name="Kuwata A."/>
            <person name="Ogata H."/>
        </authorList>
    </citation>
    <scope>NUCLEOTIDE SEQUENCE [LARGE SCALE GENOMIC DNA]</scope>
</reference>
<keyword evidence="3" id="KW-1185">Reference proteome</keyword>
<evidence type="ECO:0000256" key="1">
    <source>
        <dbReference type="SAM" id="MobiDB-lite"/>
    </source>
</evidence>
<dbReference type="EMBL" id="BRYB01001662">
    <property type="protein sequence ID" value="GMI30550.1"/>
    <property type="molecule type" value="Genomic_DNA"/>
</dbReference>
<proteinExistence type="predicted"/>
<evidence type="ECO:0000313" key="2">
    <source>
        <dbReference type="EMBL" id="GMI30550.1"/>
    </source>
</evidence>
<organism evidence="2 3">
    <name type="scientific">Tetraparma gracilis</name>
    <dbReference type="NCBI Taxonomy" id="2962635"/>
    <lineage>
        <taxon>Eukaryota</taxon>
        <taxon>Sar</taxon>
        <taxon>Stramenopiles</taxon>
        <taxon>Ochrophyta</taxon>
        <taxon>Bolidophyceae</taxon>
        <taxon>Parmales</taxon>
        <taxon>Triparmaceae</taxon>
        <taxon>Tetraparma</taxon>
    </lineage>
</organism>
<feature type="region of interest" description="Disordered" evidence="1">
    <location>
        <begin position="77"/>
        <end position="134"/>
    </location>
</feature>